<reference evidence="2" key="1">
    <citation type="submission" date="2024-06" db="EMBL/GenBank/DDBJ databases">
        <authorList>
            <person name="Ryan C."/>
        </authorList>
    </citation>
    <scope>NUCLEOTIDE SEQUENCE [LARGE SCALE GENOMIC DNA]</scope>
</reference>
<name>A0ABC9G782_9POAL</name>
<accession>A0ABC9G782</accession>
<gene>
    <name evidence="1" type="ORF">URODEC1_LOCUS112776</name>
</gene>
<evidence type="ECO:0000313" key="1">
    <source>
        <dbReference type="EMBL" id="CAL5088371.1"/>
    </source>
</evidence>
<dbReference type="EMBL" id="OZ075118">
    <property type="protein sequence ID" value="CAL5088371.1"/>
    <property type="molecule type" value="Genomic_DNA"/>
</dbReference>
<sequence>MRTMAAGASNSGTLVTAAVFMLALLAGELLLAAPAAADRRLLQLQGLGNRRILQGDQCSISIQERCIKCAVVCLTDDISCISNPNPSLPCGNPESCEGCWNV</sequence>
<evidence type="ECO:0000313" key="2">
    <source>
        <dbReference type="Proteomes" id="UP001497457"/>
    </source>
</evidence>
<organism evidence="1 2">
    <name type="scientific">Urochloa decumbens</name>
    <dbReference type="NCBI Taxonomy" id="240449"/>
    <lineage>
        <taxon>Eukaryota</taxon>
        <taxon>Viridiplantae</taxon>
        <taxon>Streptophyta</taxon>
        <taxon>Embryophyta</taxon>
        <taxon>Tracheophyta</taxon>
        <taxon>Spermatophyta</taxon>
        <taxon>Magnoliopsida</taxon>
        <taxon>Liliopsida</taxon>
        <taxon>Poales</taxon>
        <taxon>Poaceae</taxon>
        <taxon>PACMAD clade</taxon>
        <taxon>Panicoideae</taxon>
        <taxon>Panicodae</taxon>
        <taxon>Paniceae</taxon>
        <taxon>Melinidinae</taxon>
        <taxon>Urochloa</taxon>
    </lineage>
</organism>
<dbReference type="AlphaFoldDB" id="A0ABC9G782"/>
<proteinExistence type="predicted"/>
<reference evidence="1 2" key="2">
    <citation type="submission" date="2024-10" db="EMBL/GenBank/DDBJ databases">
        <authorList>
            <person name="Ryan C."/>
        </authorList>
    </citation>
    <scope>NUCLEOTIDE SEQUENCE [LARGE SCALE GENOMIC DNA]</scope>
</reference>
<dbReference type="Proteomes" id="UP001497457">
    <property type="component" value="Chromosome 8b"/>
</dbReference>
<keyword evidence="2" id="KW-1185">Reference proteome</keyword>
<protein>
    <submittedName>
        <fullName evidence="1">Uncharacterized protein</fullName>
    </submittedName>
</protein>